<dbReference type="SMART" id="SM00717">
    <property type="entry name" value="SANT"/>
    <property type="match status" value="2"/>
</dbReference>
<feature type="compositionally biased region" description="Basic residues" evidence="1">
    <location>
        <begin position="146"/>
        <end position="160"/>
    </location>
</feature>
<evidence type="ECO:0000313" key="4">
    <source>
        <dbReference type="Proteomes" id="UP000314986"/>
    </source>
</evidence>
<feature type="compositionally biased region" description="Basic and acidic residues" evidence="1">
    <location>
        <begin position="132"/>
        <end position="145"/>
    </location>
</feature>
<name>A0A4W3IYD6_CALMI</name>
<proteinExistence type="predicted"/>
<evidence type="ECO:0000313" key="3">
    <source>
        <dbReference type="Ensembl" id="ENSCMIP00000032371.1"/>
    </source>
</evidence>
<dbReference type="InterPro" id="IPR009057">
    <property type="entry name" value="Homeodomain-like_sf"/>
</dbReference>
<reference evidence="4" key="3">
    <citation type="journal article" date="2014" name="Nature">
        <title>Elephant shark genome provides unique insights into gnathostome evolution.</title>
        <authorList>
            <consortium name="International Elephant Shark Genome Sequencing Consortium"/>
            <person name="Venkatesh B."/>
            <person name="Lee A.P."/>
            <person name="Ravi V."/>
            <person name="Maurya A.K."/>
            <person name="Lian M.M."/>
            <person name="Swann J.B."/>
            <person name="Ohta Y."/>
            <person name="Flajnik M.F."/>
            <person name="Sutoh Y."/>
            <person name="Kasahara M."/>
            <person name="Hoon S."/>
            <person name="Gangu V."/>
            <person name="Roy S.W."/>
            <person name="Irimia M."/>
            <person name="Korzh V."/>
            <person name="Kondrychyn I."/>
            <person name="Lim Z.W."/>
            <person name="Tay B.H."/>
            <person name="Tohari S."/>
            <person name="Kong K.W."/>
            <person name="Ho S."/>
            <person name="Lorente-Galdos B."/>
            <person name="Quilez J."/>
            <person name="Marques-Bonet T."/>
            <person name="Raney B.J."/>
            <person name="Ingham P.W."/>
            <person name="Tay A."/>
            <person name="Hillier L.W."/>
            <person name="Minx P."/>
            <person name="Boehm T."/>
            <person name="Wilson R.K."/>
            <person name="Brenner S."/>
            <person name="Warren W.C."/>
        </authorList>
    </citation>
    <scope>NUCLEOTIDE SEQUENCE [LARGE SCALE GENOMIC DNA]</scope>
</reference>
<dbReference type="Gene3D" id="1.10.10.60">
    <property type="entry name" value="Homeodomain-like"/>
    <property type="match status" value="2"/>
</dbReference>
<keyword evidence="4" id="KW-1185">Reference proteome</keyword>
<dbReference type="GO" id="GO:0006363">
    <property type="term" value="P:termination of RNA polymerase I transcription"/>
    <property type="evidence" value="ECO:0007669"/>
    <property type="project" value="TreeGrafter"/>
</dbReference>
<feature type="compositionally biased region" description="Polar residues" evidence="1">
    <location>
        <begin position="75"/>
        <end position="88"/>
    </location>
</feature>
<feature type="compositionally biased region" description="Polar residues" evidence="1">
    <location>
        <begin position="114"/>
        <end position="131"/>
    </location>
</feature>
<dbReference type="GO" id="GO:0005730">
    <property type="term" value="C:nucleolus"/>
    <property type="evidence" value="ECO:0007669"/>
    <property type="project" value="TreeGrafter"/>
</dbReference>
<reference evidence="4" key="1">
    <citation type="journal article" date="2006" name="Science">
        <title>Ancient noncoding elements conserved in the human genome.</title>
        <authorList>
            <person name="Venkatesh B."/>
            <person name="Kirkness E.F."/>
            <person name="Loh Y.H."/>
            <person name="Halpern A.L."/>
            <person name="Lee A.P."/>
            <person name="Johnson J."/>
            <person name="Dandona N."/>
            <person name="Viswanathan L.D."/>
            <person name="Tay A."/>
            <person name="Venter J.C."/>
            <person name="Strausberg R.L."/>
            <person name="Brenner S."/>
        </authorList>
    </citation>
    <scope>NUCLEOTIDE SEQUENCE [LARGE SCALE GENOMIC DNA]</scope>
</reference>
<dbReference type="InterPro" id="IPR053078">
    <property type="entry name" value="TTF1-like"/>
</dbReference>
<dbReference type="GO" id="GO:0003682">
    <property type="term" value="F:chromatin binding"/>
    <property type="evidence" value="ECO:0007669"/>
    <property type="project" value="TreeGrafter"/>
</dbReference>
<dbReference type="PROSITE" id="PS50090">
    <property type="entry name" value="MYB_LIKE"/>
    <property type="match status" value="1"/>
</dbReference>
<dbReference type="GeneTree" id="ENSGT00940000159729"/>
<feature type="compositionally biased region" description="Basic residues" evidence="1">
    <location>
        <begin position="91"/>
        <end position="100"/>
    </location>
</feature>
<dbReference type="PANTHER" id="PTHR46760">
    <property type="entry name" value="TRANSCRIPTION TERMINATION FACTOR 1"/>
    <property type="match status" value="1"/>
</dbReference>
<reference evidence="4" key="2">
    <citation type="journal article" date="2007" name="PLoS Biol.">
        <title>Survey sequencing and comparative analysis of the elephant shark (Callorhinchus milii) genome.</title>
        <authorList>
            <person name="Venkatesh B."/>
            <person name="Kirkness E.F."/>
            <person name="Loh Y.H."/>
            <person name="Halpern A.L."/>
            <person name="Lee A.P."/>
            <person name="Johnson J."/>
            <person name="Dandona N."/>
            <person name="Viswanathan L.D."/>
            <person name="Tay A."/>
            <person name="Venter J.C."/>
            <person name="Strausberg R.L."/>
            <person name="Brenner S."/>
        </authorList>
    </citation>
    <scope>NUCLEOTIDE SEQUENCE [LARGE SCALE GENOMIC DNA]</scope>
</reference>
<accession>A0A4W3IYD6</accession>
<dbReference type="Proteomes" id="UP000314986">
    <property type="component" value="Unassembled WGS sequence"/>
</dbReference>
<feature type="domain" description="Myb-like" evidence="2">
    <location>
        <begin position="329"/>
        <end position="407"/>
    </location>
</feature>
<evidence type="ECO:0000256" key="1">
    <source>
        <dbReference type="SAM" id="MobiDB-lite"/>
    </source>
</evidence>
<sequence length="433" mass="50733">MDGAATPQAKDDGSEVLQISPKKRRRHEQLELKTTVEENWQDESANCAETPRKTSKKHRKKHKLTEEKNEIEDTPQLSSTACQETLESPTKKHKKKRKAIKLRESGEDKDSQETDTVQCSPIKSKPVTTPEDNIHTKEGLPDSNHHQKKKKKKKKKKKHKESVGEKSITYEQTLAEIDPDLTELKMEEFMPSVRTMSNDTIRSMFRYDLPRFKTLKEEGIPIRQGRYTKEENEQIQTNLKELMLVTGIENEWEFFQPPESFEDLLRIKRLKIKHLFCVKLGTYTEEELKKFKRLMAVHGNHWQKIAGGLERSDLSSKQNFIDCFFLIALKNGPWSKQEERKFMKIMKKVITKRVEKDNCLAVKAPTKDKLGSILREKLYKGLPWLEISNLMEERHWIQCRKKWMQILSIKMSKGSVSGRGRKTYPCKINLIKR</sequence>
<dbReference type="AlphaFoldDB" id="A0A4W3IYD6"/>
<dbReference type="PANTHER" id="PTHR46760:SF1">
    <property type="entry name" value="TRANSCRIPTION TERMINATION FACTOR 1"/>
    <property type="match status" value="1"/>
</dbReference>
<organism evidence="3 4">
    <name type="scientific">Callorhinchus milii</name>
    <name type="common">Ghost shark</name>
    <dbReference type="NCBI Taxonomy" id="7868"/>
    <lineage>
        <taxon>Eukaryota</taxon>
        <taxon>Metazoa</taxon>
        <taxon>Chordata</taxon>
        <taxon>Craniata</taxon>
        <taxon>Vertebrata</taxon>
        <taxon>Chondrichthyes</taxon>
        <taxon>Holocephali</taxon>
        <taxon>Chimaeriformes</taxon>
        <taxon>Callorhinchidae</taxon>
        <taxon>Callorhinchus</taxon>
    </lineage>
</organism>
<protein>
    <recommendedName>
        <fullName evidence="2">Myb-like domain-containing protein</fullName>
    </recommendedName>
</protein>
<dbReference type="Ensembl" id="ENSCMIT00000032863.1">
    <property type="protein sequence ID" value="ENSCMIP00000032371.1"/>
    <property type="gene ID" value="ENSCMIG00000013832.1"/>
</dbReference>
<dbReference type="SUPFAM" id="SSF46689">
    <property type="entry name" value="Homeodomain-like"/>
    <property type="match status" value="1"/>
</dbReference>
<feature type="compositionally biased region" description="Basic and acidic residues" evidence="1">
    <location>
        <begin position="101"/>
        <end position="112"/>
    </location>
</feature>
<reference evidence="3" key="5">
    <citation type="submission" date="2025-09" db="UniProtKB">
        <authorList>
            <consortium name="Ensembl"/>
        </authorList>
    </citation>
    <scope>IDENTIFICATION</scope>
</reference>
<feature type="region of interest" description="Disordered" evidence="1">
    <location>
        <begin position="1"/>
        <end position="166"/>
    </location>
</feature>
<evidence type="ECO:0000259" key="2">
    <source>
        <dbReference type="PROSITE" id="PS50090"/>
    </source>
</evidence>
<reference evidence="3" key="4">
    <citation type="submission" date="2025-08" db="UniProtKB">
        <authorList>
            <consortium name="Ensembl"/>
        </authorList>
    </citation>
    <scope>IDENTIFICATION</scope>
</reference>
<feature type="compositionally biased region" description="Basic residues" evidence="1">
    <location>
        <begin position="53"/>
        <end position="63"/>
    </location>
</feature>
<dbReference type="InterPro" id="IPR001005">
    <property type="entry name" value="SANT/Myb"/>
</dbReference>